<dbReference type="Pfam" id="PF08402">
    <property type="entry name" value="TOBE_2"/>
    <property type="match status" value="1"/>
</dbReference>
<dbReference type="AlphaFoldDB" id="A0A367ZSZ7"/>
<dbReference type="SUPFAM" id="SSF50331">
    <property type="entry name" value="MOP-like"/>
    <property type="match status" value="1"/>
</dbReference>
<name>A0A367ZSZ7_9BACT</name>
<dbReference type="InterPro" id="IPR003593">
    <property type="entry name" value="AAA+_ATPase"/>
</dbReference>
<dbReference type="InterPro" id="IPR050093">
    <property type="entry name" value="ABC_SmlMolc_Importer"/>
</dbReference>
<evidence type="ECO:0000313" key="5">
    <source>
        <dbReference type="EMBL" id="RCK81258.1"/>
    </source>
</evidence>
<dbReference type="SMART" id="SM00382">
    <property type="entry name" value="AAA"/>
    <property type="match status" value="1"/>
</dbReference>
<dbReference type="Pfam" id="PF00005">
    <property type="entry name" value="ABC_tran"/>
    <property type="match status" value="1"/>
</dbReference>
<organism evidence="5 6">
    <name type="scientific">Candidatus Ozemobacter sibiricus</name>
    <dbReference type="NCBI Taxonomy" id="2268124"/>
    <lineage>
        <taxon>Bacteria</taxon>
        <taxon>Candidatus Ozemobacteria</taxon>
        <taxon>Candidatus Ozemobacterales</taxon>
        <taxon>Candidatus Ozemobacteraceae</taxon>
        <taxon>Candidatus Ozemobacter</taxon>
    </lineage>
</organism>
<protein>
    <submittedName>
        <fullName evidence="5">Molybdenum ABC transporter, ATP-binding protein ModC</fullName>
    </submittedName>
</protein>
<comment type="caution">
    <text evidence="5">The sequence shown here is derived from an EMBL/GenBank/DDBJ whole genome shotgun (WGS) entry which is preliminary data.</text>
</comment>
<dbReference type="PROSITE" id="PS00211">
    <property type="entry name" value="ABC_TRANSPORTER_1"/>
    <property type="match status" value="1"/>
</dbReference>
<evidence type="ECO:0000256" key="3">
    <source>
        <dbReference type="ARBA" id="ARBA00022840"/>
    </source>
</evidence>
<dbReference type="Gene3D" id="3.40.50.300">
    <property type="entry name" value="P-loop containing nucleotide triphosphate hydrolases"/>
    <property type="match status" value="1"/>
</dbReference>
<dbReference type="PANTHER" id="PTHR42781:SF4">
    <property type="entry name" value="SPERMIDINE_PUTRESCINE IMPORT ATP-BINDING PROTEIN POTA"/>
    <property type="match status" value="1"/>
</dbReference>
<dbReference type="GO" id="GO:0022857">
    <property type="term" value="F:transmembrane transporter activity"/>
    <property type="evidence" value="ECO:0007669"/>
    <property type="project" value="InterPro"/>
</dbReference>
<keyword evidence="3 5" id="KW-0067">ATP-binding</keyword>
<evidence type="ECO:0000256" key="2">
    <source>
        <dbReference type="ARBA" id="ARBA00022741"/>
    </source>
</evidence>
<dbReference type="InterPro" id="IPR003439">
    <property type="entry name" value="ABC_transporter-like_ATP-bd"/>
</dbReference>
<evidence type="ECO:0000259" key="4">
    <source>
        <dbReference type="PROSITE" id="PS50893"/>
    </source>
</evidence>
<accession>A0A367ZSZ7</accession>
<dbReference type="GO" id="GO:0005524">
    <property type="term" value="F:ATP binding"/>
    <property type="evidence" value="ECO:0007669"/>
    <property type="project" value="UniProtKB-KW"/>
</dbReference>
<keyword evidence="2" id="KW-0547">Nucleotide-binding</keyword>
<dbReference type="SUPFAM" id="SSF52540">
    <property type="entry name" value="P-loop containing nucleoside triphosphate hydrolases"/>
    <property type="match status" value="1"/>
</dbReference>
<reference evidence="5 6" key="1">
    <citation type="submission" date="2018-05" db="EMBL/GenBank/DDBJ databases">
        <title>A metagenomic window into the 2 km-deep terrestrial subsurface aquifer revealed taxonomically and functionally diverse microbial community comprising novel uncultured bacterial lineages.</title>
        <authorList>
            <person name="Kadnikov V.V."/>
            <person name="Mardanov A.V."/>
            <person name="Beletsky A.V."/>
            <person name="Banks D."/>
            <person name="Pimenov N.V."/>
            <person name="Frank Y.A."/>
            <person name="Karnachuk O.V."/>
            <person name="Ravin N.V."/>
        </authorList>
    </citation>
    <scope>NUCLEOTIDE SEQUENCE [LARGE SCALE GENOMIC DNA]</scope>
    <source>
        <strain evidence="5">BY5</strain>
    </source>
</reference>
<dbReference type="InterPro" id="IPR017871">
    <property type="entry name" value="ABC_transporter-like_CS"/>
</dbReference>
<keyword evidence="1" id="KW-0813">Transport</keyword>
<proteinExistence type="predicted"/>
<dbReference type="Gene3D" id="2.40.50.100">
    <property type="match status" value="1"/>
</dbReference>
<feature type="domain" description="ABC transporter" evidence="4">
    <location>
        <begin position="4"/>
        <end position="221"/>
    </location>
</feature>
<dbReference type="InterPro" id="IPR027417">
    <property type="entry name" value="P-loop_NTPase"/>
</dbReference>
<dbReference type="GO" id="GO:0016887">
    <property type="term" value="F:ATP hydrolysis activity"/>
    <property type="evidence" value="ECO:0007669"/>
    <property type="project" value="InterPro"/>
</dbReference>
<dbReference type="EMBL" id="QOQW01000002">
    <property type="protein sequence ID" value="RCK81258.1"/>
    <property type="molecule type" value="Genomic_DNA"/>
</dbReference>
<evidence type="ECO:0000313" key="6">
    <source>
        <dbReference type="Proteomes" id="UP000252355"/>
    </source>
</evidence>
<dbReference type="InterPro" id="IPR013611">
    <property type="entry name" value="Transp-assoc_OB_typ2"/>
</dbReference>
<sequence length="356" mass="39742">MGSFRLADIHVAIGPGDCHVIVGPTGSGKTFLLETLIGLRPMEAGTIRIHGQDVTGLPPNQRQISYVPQDICLFPTLTVRQNIQFGLDLRPRFDSQDLAFVGRLVDFLRLSAILDRYPRNLSGGERQRVALARALATKPALLVLDEPFSAIDHSLREEIRRMIKDLLEEFKTTTLIVTHDLDEAFFLGDRISIILGGRIVQSGPRDEMYYHPKSLPAAEFLGIRNLFAGRVEQLAQHEITISSPDLERTFTVPCRCAHKRFTAGQAIRFGIRSEAVHILRHQPTPEDSRLVFGARVRRVFVRGTMHTLIVELGTPRPVTVEIDLHDAAMRKLGVTLGAALQVSLNPRHIFLLPEPA</sequence>
<dbReference type="PROSITE" id="PS50893">
    <property type="entry name" value="ABC_TRANSPORTER_2"/>
    <property type="match status" value="1"/>
</dbReference>
<dbReference type="Proteomes" id="UP000252355">
    <property type="component" value="Unassembled WGS sequence"/>
</dbReference>
<dbReference type="GO" id="GO:0043190">
    <property type="term" value="C:ATP-binding cassette (ABC) transporter complex"/>
    <property type="evidence" value="ECO:0007669"/>
    <property type="project" value="InterPro"/>
</dbReference>
<gene>
    <name evidence="5" type="ORF">OZSIB_2127</name>
</gene>
<evidence type="ECO:0000256" key="1">
    <source>
        <dbReference type="ARBA" id="ARBA00022448"/>
    </source>
</evidence>
<dbReference type="InterPro" id="IPR008995">
    <property type="entry name" value="Mo/tungstate-bd_C_term_dom"/>
</dbReference>
<dbReference type="PANTHER" id="PTHR42781">
    <property type="entry name" value="SPERMIDINE/PUTRESCINE IMPORT ATP-BINDING PROTEIN POTA"/>
    <property type="match status" value="1"/>
</dbReference>